<protein>
    <submittedName>
        <fullName evidence="8">Phosphatidylglycerol lysyltransferase domain-containing protein</fullName>
    </submittedName>
</protein>
<feature type="transmembrane region" description="Helical" evidence="6">
    <location>
        <begin position="198"/>
        <end position="219"/>
    </location>
</feature>
<dbReference type="SUPFAM" id="SSF55729">
    <property type="entry name" value="Acyl-CoA N-acyltransferases (Nat)"/>
    <property type="match status" value="1"/>
</dbReference>
<evidence type="ECO:0000256" key="1">
    <source>
        <dbReference type="ARBA" id="ARBA00004651"/>
    </source>
</evidence>
<keyword evidence="3 6" id="KW-0812">Transmembrane</keyword>
<dbReference type="Proteomes" id="UP001623661">
    <property type="component" value="Unassembled WGS sequence"/>
</dbReference>
<dbReference type="InterPro" id="IPR024320">
    <property type="entry name" value="LPG_synthase_C"/>
</dbReference>
<feature type="transmembrane region" description="Helical" evidence="6">
    <location>
        <begin position="12"/>
        <end position="35"/>
    </location>
</feature>
<feature type="domain" description="Phosphatidylglycerol lysyltransferase C-terminal" evidence="7">
    <location>
        <begin position="237"/>
        <end position="533"/>
    </location>
</feature>
<evidence type="ECO:0000313" key="8">
    <source>
        <dbReference type="EMBL" id="MFL0266987.1"/>
    </source>
</evidence>
<dbReference type="RefSeq" id="WP_406763600.1">
    <property type="nucleotide sequence ID" value="NZ_JBJHZY010000001.1"/>
</dbReference>
<evidence type="ECO:0000256" key="3">
    <source>
        <dbReference type="ARBA" id="ARBA00022692"/>
    </source>
</evidence>
<dbReference type="Pfam" id="PF09924">
    <property type="entry name" value="LPG_synthase_C"/>
    <property type="match status" value="1"/>
</dbReference>
<evidence type="ECO:0000313" key="9">
    <source>
        <dbReference type="Proteomes" id="UP001623661"/>
    </source>
</evidence>
<dbReference type="InterPro" id="IPR051211">
    <property type="entry name" value="PG_lysyltransferase"/>
</dbReference>
<comment type="subcellular location">
    <subcellularLocation>
        <location evidence="1">Cell membrane</location>
        <topology evidence="1">Multi-pass membrane protein</topology>
    </subcellularLocation>
</comment>
<keyword evidence="4 6" id="KW-1133">Transmembrane helix</keyword>
<sequence>MKKITSWNVKDALINMTVILIILIGIESILIGYNHRLEILTDIGNYSFINPKTLQFHRILSVIIGFGLIFISYRLFKRMRMAWIISVCMVSILTFMHIFRGGRTFRPTVIIELMVIVILVSNYKKFKRASDPLSLRNGILLGLTVIAIILLNTCFTIYVLKIKISTVNGVYDAVSNTLKMLFLIDPSVLGRVSRIKLVIAKSGIVINWIGIIAAFLFILKPLVYQPIVTGYDKEKVRKLLKEYGDNPLSYVSIENDKKYYFGKDIEGVIAYTIAAGVAVCAGDPICSDENLPFLLTEFITYCKQNDLEICFCNTLEKHILLYKQFGFGVTKYGEEAMFELNTYNLKGGKAAKIRNAINHASALGITVSEYKSLEHRDKLVEQEIENISKEWLKDKKSSELSFMLGTTSIDNPMDRRYFTAYDSEHKMLGFIVFSPFLGGKGYYADVTRRKSDAPIGVMEKITIEAFEKMKLEGAKWGSLGLAPLANAADDGKVTGKLLDFVYEKLNSFYGFKSLYHYKKKYGPTSWEPRYLVYYPKLFTPKIAYSIIKAQNPKGVGDFILTQLKSIFNVNK</sequence>
<evidence type="ECO:0000256" key="6">
    <source>
        <dbReference type="SAM" id="Phobius"/>
    </source>
</evidence>
<evidence type="ECO:0000256" key="5">
    <source>
        <dbReference type="ARBA" id="ARBA00023136"/>
    </source>
</evidence>
<reference evidence="8 9" key="1">
    <citation type="submission" date="2024-11" db="EMBL/GenBank/DDBJ databases">
        <authorList>
            <person name="Heng Y.C."/>
            <person name="Lim A.C.H."/>
            <person name="Lee J.K.Y."/>
            <person name="Kittelmann S."/>
        </authorList>
    </citation>
    <scope>NUCLEOTIDE SEQUENCE [LARGE SCALE GENOMIC DNA]</scope>
    <source>
        <strain evidence="8 9">WILCCON 0202</strain>
    </source>
</reference>
<feature type="transmembrane region" description="Helical" evidence="6">
    <location>
        <begin position="135"/>
        <end position="160"/>
    </location>
</feature>
<comment type="caution">
    <text evidence="8">The sequence shown here is derived from an EMBL/GenBank/DDBJ whole genome shotgun (WGS) entry which is preliminary data.</text>
</comment>
<proteinExistence type="predicted"/>
<gene>
    <name evidence="8" type="ORF">ACJDUH_02640</name>
</gene>
<dbReference type="PANTHER" id="PTHR34697:SF2">
    <property type="entry name" value="PHOSPHATIDYLGLYCEROL LYSYLTRANSFERASE"/>
    <property type="match status" value="1"/>
</dbReference>
<keyword evidence="2" id="KW-1003">Cell membrane</keyword>
<dbReference type="EMBL" id="JBJHZY010000001">
    <property type="protein sequence ID" value="MFL0266987.1"/>
    <property type="molecule type" value="Genomic_DNA"/>
</dbReference>
<accession>A0ABW8TSC2</accession>
<dbReference type="PANTHER" id="PTHR34697">
    <property type="entry name" value="PHOSPHATIDYLGLYCEROL LYSYLTRANSFERASE"/>
    <property type="match status" value="1"/>
</dbReference>
<keyword evidence="9" id="KW-1185">Reference proteome</keyword>
<evidence type="ECO:0000259" key="7">
    <source>
        <dbReference type="Pfam" id="PF09924"/>
    </source>
</evidence>
<name>A0ABW8TSC2_9CLOT</name>
<evidence type="ECO:0000256" key="2">
    <source>
        <dbReference type="ARBA" id="ARBA00022475"/>
    </source>
</evidence>
<keyword evidence="5 6" id="KW-0472">Membrane</keyword>
<feature type="transmembrane region" description="Helical" evidence="6">
    <location>
        <begin position="55"/>
        <end position="76"/>
    </location>
</feature>
<dbReference type="InterPro" id="IPR016181">
    <property type="entry name" value="Acyl_CoA_acyltransferase"/>
</dbReference>
<organism evidence="8 9">
    <name type="scientific">Candidatus Clostridium radicumherbarum</name>
    <dbReference type="NCBI Taxonomy" id="3381662"/>
    <lineage>
        <taxon>Bacteria</taxon>
        <taxon>Bacillati</taxon>
        <taxon>Bacillota</taxon>
        <taxon>Clostridia</taxon>
        <taxon>Eubacteriales</taxon>
        <taxon>Clostridiaceae</taxon>
        <taxon>Clostridium</taxon>
    </lineage>
</organism>
<evidence type="ECO:0000256" key="4">
    <source>
        <dbReference type="ARBA" id="ARBA00022989"/>
    </source>
</evidence>
<feature type="transmembrane region" description="Helical" evidence="6">
    <location>
        <begin position="81"/>
        <end position="99"/>
    </location>
</feature>